<gene>
    <name evidence="1" type="ORF">H5410_049292</name>
</gene>
<name>A0A9J5XM35_SOLCO</name>
<protein>
    <submittedName>
        <fullName evidence="1">Uncharacterized protein</fullName>
    </submittedName>
</protein>
<organism evidence="1 2">
    <name type="scientific">Solanum commersonii</name>
    <name type="common">Commerson's wild potato</name>
    <name type="synonym">Commerson's nightshade</name>
    <dbReference type="NCBI Taxonomy" id="4109"/>
    <lineage>
        <taxon>Eukaryota</taxon>
        <taxon>Viridiplantae</taxon>
        <taxon>Streptophyta</taxon>
        <taxon>Embryophyta</taxon>
        <taxon>Tracheophyta</taxon>
        <taxon>Spermatophyta</taxon>
        <taxon>Magnoliopsida</taxon>
        <taxon>eudicotyledons</taxon>
        <taxon>Gunneridae</taxon>
        <taxon>Pentapetalae</taxon>
        <taxon>asterids</taxon>
        <taxon>lamiids</taxon>
        <taxon>Solanales</taxon>
        <taxon>Solanaceae</taxon>
        <taxon>Solanoideae</taxon>
        <taxon>Solaneae</taxon>
        <taxon>Solanum</taxon>
    </lineage>
</organism>
<evidence type="ECO:0000313" key="1">
    <source>
        <dbReference type="EMBL" id="KAG5588858.1"/>
    </source>
</evidence>
<proteinExistence type="predicted"/>
<accession>A0A9J5XM35</accession>
<keyword evidence="2" id="KW-1185">Reference proteome</keyword>
<reference evidence="1 2" key="1">
    <citation type="submission" date="2020-09" db="EMBL/GenBank/DDBJ databases">
        <title>De no assembly of potato wild relative species, Solanum commersonii.</title>
        <authorList>
            <person name="Cho K."/>
        </authorList>
    </citation>
    <scope>NUCLEOTIDE SEQUENCE [LARGE SCALE GENOMIC DNA]</scope>
    <source>
        <strain evidence="1">LZ3.2</strain>
        <tissue evidence="1">Leaf</tissue>
    </source>
</reference>
<dbReference type="AlphaFoldDB" id="A0A9J5XM35"/>
<dbReference type="Proteomes" id="UP000824120">
    <property type="component" value="Chromosome 9"/>
</dbReference>
<evidence type="ECO:0000313" key="2">
    <source>
        <dbReference type="Proteomes" id="UP000824120"/>
    </source>
</evidence>
<dbReference type="EMBL" id="JACXVP010000009">
    <property type="protein sequence ID" value="KAG5588858.1"/>
    <property type="molecule type" value="Genomic_DNA"/>
</dbReference>
<comment type="caution">
    <text evidence="1">The sequence shown here is derived from an EMBL/GenBank/DDBJ whole genome shotgun (WGS) entry which is preliminary data.</text>
</comment>
<sequence>MMTQRDFQESPTMITFKRHNSTLKALFGPFAKHTRNETTSQAPKAQMKTEIEVNVDVWNNKSTPC</sequence>